<dbReference type="OrthoDB" id="428577at2759"/>
<dbReference type="AlphaFoldDB" id="A0A6A6RCU4"/>
<keyword evidence="3" id="KW-1185">Reference proteome</keyword>
<dbReference type="InterPro" id="IPR019956">
    <property type="entry name" value="Ubiquitin_dom"/>
</dbReference>
<organism evidence="2 3">
    <name type="scientific">Lophium mytilinum</name>
    <dbReference type="NCBI Taxonomy" id="390894"/>
    <lineage>
        <taxon>Eukaryota</taxon>
        <taxon>Fungi</taxon>
        <taxon>Dikarya</taxon>
        <taxon>Ascomycota</taxon>
        <taxon>Pezizomycotina</taxon>
        <taxon>Dothideomycetes</taxon>
        <taxon>Pleosporomycetidae</taxon>
        <taxon>Mytilinidiales</taxon>
        <taxon>Mytilinidiaceae</taxon>
        <taxon>Lophium</taxon>
    </lineage>
</organism>
<dbReference type="PRINTS" id="PR00348">
    <property type="entry name" value="UBIQUITIN"/>
</dbReference>
<dbReference type="SMART" id="SM00213">
    <property type="entry name" value="UBQ"/>
    <property type="match status" value="1"/>
</dbReference>
<dbReference type="Proteomes" id="UP000799750">
    <property type="component" value="Unassembled WGS sequence"/>
</dbReference>
<evidence type="ECO:0000313" key="2">
    <source>
        <dbReference type="EMBL" id="KAF2502698.1"/>
    </source>
</evidence>
<dbReference type="Pfam" id="PF00240">
    <property type="entry name" value="ubiquitin"/>
    <property type="match status" value="1"/>
</dbReference>
<dbReference type="EMBL" id="MU004181">
    <property type="protein sequence ID" value="KAF2502698.1"/>
    <property type="molecule type" value="Genomic_DNA"/>
</dbReference>
<dbReference type="PANTHER" id="PTHR10666">
    <property type="entry name" value="UBIQUITIN"/>
    <property type="match status" value="1"/>
</dbReference>
<gene>
    <name evidence="2" type="ORF">BU16DRAFT_449433</name>
</gene>
<dbReference type="InterPro" id="IPR050158">
    <property type="entry name" value="Ubiquitin_ubiquitin-like"/>
</dbReference>
<protein>
    <submittedName>
        <fullName evidence="2">Integral membrane protein</fullName>
    </submittedName>
</protein>
<dbReference type="InterPro" id="IPR029071">
    <property type="entry name" value="Ubiquitin-like_domsf"/>
</dbReference>
<evidence type="ECO:0000259" key="1">
    <source>
        <dbReference type="PROSITE" id="PS50053"/>
    </source>
</evidence>
<name>A0A6A6RCU4_9PEZI</name>
<dbReference type="Gene3D" id="3.10.20.90">
    <property type="entry name" value="Phosphatidylinositol 3-kinase Catalytic Subunit, Chain A, domain 1"/>
    <property type="match status" value="1"/>
</dbReference>
<proteinExistence type="predicted"/>
<dbReference type="InterPro" id="IPR000626">
    <property type="entry name" value="Ubiquitin-like_dom"/>
</dbReference>
<feature type="domain" description="Ubiquitin-like" evidence="1">
    <location>
        <begin position="206"/>
        <end position="281"/>
    </location>
</feature>
<sequence>MDCKIKNDAVVLNEDLEISFRRTIRVPDNKQTSNLRPDLGAFPLYPVSEYAKALPADMTRKGGLFLPMYQREAMWVNFNAKTPFAIKIYVGGINAISGEPALETMATKLRRATILSNTKTRHLLQDYIVVPDQKWLDGIATSAGNIKQFVAMPHGAGYSVEAQVTGQEVVGGLQFEITPSKEAMDYLGRKHWQGLLRLEFPRTWSGTVFVETLTGKKIQLGVEYSCTIDNLKTIVQDKEGIPPDQQRLFFVGKQMEDMRTLSDYHVMNGDTIFLIPRRRGGGGGPVASEQADSAQMGLAAGGQIKQVIKRDDYDSSKWIAALTTVFNVQILNTNAFQSVTGISAPPTPVTMDTYVRHGLPFFSLEEAPSGLAGELNSVKSVAEIDGKKEKDIHPETIAIIPRSAGTTVEIGLTNPGGPMLPFRTREHLEDEKGYSVVKF</sequence>
<dbReference type="SUPFAM" id="SSF54236">
    <property type="entry name" value="Ubiquitin-like"/>
    <property type="match status" value="1"/>
</dbReference>
<reference evidence="2" key="1">
    <citation type="journal article" date="2020" name="Stud. Mycol.">
        <title>101 Dothideomycetes genomes: a test case for predicting lifestyles and emergence of pathogens.</title>
        <authorList>
            <person name="Haridas S."/>
            <person name="Albert R."/>
            <person name="Binder M."/>
            <person name="Bloem J."/>
            <person name="Labutti K."/>
            <person name="Salamov A."/>
            <person name="Andreopoulos B."/>
            <person name="Baker S."/>
            <person name="Barry K."/>
            <person name="Bills G."/>
            <person name="Bluhm B."/>
            <person name="Cannon C."/>
            <person name="Castanera R."/>
            <person name="Culley D."/>
            <person name="Daum C."/>
            <person name="Ezra D."/>
            <person name="Gonzalez J."/>
            <person name="Henrissat B."/>
            <person name="Kuo A."/>
            <person name="Liang C."/>
            <person name="Lipzen A."/>
            <person name="Lutzoni F."/>
            <person name="Magnuson J."/>
            <person name="Mondo S."/>
            <person name="Nolan M."/>
            <person name="Ohm R."/>
            <person name="Pangilinan J."/>
            <person name="Park H.-J."/>
            <person name="Ramirez L."/>
            <person name="Alfaro M."/>
            <person name="Sun H."/>
            <person name="Tritt A."/>
            <person name="Yoshinaga Y."/>
            <person name="Zwiers L.-H."/>
            <person name="Turgeon B."/>
            <person name="Goodwin S."/>
            <person name="Spatafora J."/>
            <person name="Crous P."/>
            <person name="Grigoriev I."/>
        </authorList>
    </citation>
    <scope>NUCLEOTIDE SEQUENCE</scope>
    <source>
        <strain evidence="2">CBS 269.34</strain>
    </source>
</reference>
<accession>A0A6A6RCU4</accession>
<evidence type="ECO:0000313" key="3">
    <source>
        <dbReference type="Proteomes" id="UP000799750"/>
    </source>
</evidence>
<dbReference type="FunFam" id="3.10.20.90:FF:000160">
    <property type="entry name" value="Polyubiquitin-C"/>
    <property type="match status" value="1"/>
</dbReference>
<dbReference type="PROSITE" id="PS50053">
    <property type="entry name" value="UBIQUITIN_2"/>
    <property type="match status" value="1"/>
</dbReference>